<dbReference type="Pfam" id="PF00990">
    <property type="entry name" value="GGDEF"/>
    <property type="match status" value="1"/>
</dbReference>
<sequence>MDQGRSGSWAEGELREFLSLMMIGACVWIAGTQLGAFGILLDLVALHRLDDLVMLFICMSVGVVVAAIRKSLKLRRVMEARDNAQSHAESVARHDALTGLANRRLFQETLDGHLSGRTDIPSVAVLLIDLDRFKPVNDVHGHAAGDAVLCTVADRLRTLTSRGITARLGGDEFVVLFDYGSDAEAVGRLAQEIIASLSNPVEFGASRLEIGATIGIAVATPETATAETLLHAADVAMYQGKRDGRGTFRFFQLEMGQALKVRALREQELRAGILRGEIEPFYQPVVALPGRELIGFEVLARWRHPDQGLLGPGEFIQLAEETGMIADLSWSLMRQACNDARLWPAHLQLAVNISPLQLQDRQMPERVLAILTETGFAPSRLEIEITETALVQDLEAARIALRSLQNIGVRIALDDFGTGYSSLYHLRELKFDKLKIDRSYVASIPLGSERAKLVDAIIALGSSLGLVTTAEGIESASSVEWLAEQGCTYGQGFLFGRPMDKPATDLLLNEWSDVAGKLVLSGSTPQDVSLGAAA</sequence>
<evidence type="ECO:0000256" key="1">
    <source>
        <dbReference type="SAM" id="Phobius"/>
    </source>
</evidence>
<dbReference type="InterPro" id="IPR035919">
    <property type="entry name" value="EAL_sf"/>
</dbReference>
<keyword evidence="5" id="KW-1185">Reference proteome</keyword>
<dbReference type="SUPFAM" id="SSF141868">
    <property type="entry name" value="EAL domain-like"/>
    <property type="match status" value="1"/>
</dbReference>
<feature type="transmembrane region" description="Helical" evidence="1">
    <location>
        <begin position="52"/>
        <end position="68"/>
    </location>
</feature>
<dbReference type="Pfam" id="PF00563">
    <property type="entry name" value="EAL"/>
    <property type="match status" value="1"/>
</dbReference>
<dbReference type="InterPro" id="IPR001633">
    <property type="entry name" value="EAL_dom"/>
</dbReference>
<dbReference type="PANTHER" id="PTHR44757:SF2">
    <property type="entry name" value="BIOFILM ARCHITECTURE MAINTENANCE PROTEIN MBAA"/>
    <property type="match status" value="1"/>
</dbReference>
<dbReference type="SUPFAM" id="SSF55073">
    <property type="entry name" value="Nucleotide cyclase"/>
    <property type="match status" value="1"/>
</dbReference>
<comment type="caution">
    <text evidence="4">The sequence shown here is derived from an EMBL/GenBank/DDBJ whole genome shotgun (WGS) entry which is preliminary data.</text>
</comment>
<reference evidence="4" key="2">
    <citation type="submission" date="2021-08" db="EMBL/GenBank/DDBJ databases">
        <authorList>
            <person name="Tani A."/>
            <person name="Ola A."/>
            <person name="Ogura Y."/>
            <person name="Katsura K."/>
            <person name="Hayashi T."/>
        </authorList>
    </citation>
    <scope>NUCLEOTIDE SEQUENCE</scope>
    <source>
        <strain evidence="4">DSM 19015</strain>
    </source>
</reference>
<dbReference type="PROSITE" id="PS50887">
    <property type="entry name" value="GGDEF"/>
    <property type="match status" value="1"/>
</dbReference>
<dbReference type="RefSeq" id="WP_238245319.1">
    <property type="nucleotide sequence ID" value="NZ_BPQP01000056.1"/>
</dbReference>
<dbReference type="InterPro" id="IPR000160">
    <property type="entry name" value="GGDEF_dom"/>
</dbReference>
<reference evidence="4" key="1">
    <citation type="journal article" date="2021" name="Front. Microbiol.">
        <title>Comprehensive Comparative Genomics and Phenotyping of Methylobacterium Species.</title>
        <authorList>
            <person name="Alessa O."/>
            <person name="Ogura Y."/>
            <person name="Fujitani Y."/>
            <person name="Takami H."/>
            <person name="Hayashi T."/>
            <person name="Sahin N."/>
            <person name="Tani A."/>
        </authorList>
    </citation>
    <scope>NUCLEOTIDE SEQUENCE</scope>
    <source>
        <strain evidence="4">DSM 19015</strain>
    </source>
</reference>
<dbReference type="Proteomes" id="UP001055125">
    <property type="component" value="Unassembled WGS sequence"/>
</dbReference>
<feature type="domain" description="EAL" evidence="2">
    <location>
        <begin position="262"/>
        <end position="512"/>
    </location>
</feature>
<evidence type="ECO:0000313" key="4">
    <source>
        <dbReference type="EMBL" id="GJD96214.1"/>
    </source>
</evidence>
<dbReference type="Gene3D" id="3.30.70.270">
    <property type="match status" value="1"/>
</dbReference>
<keyword evidence="1" id="KW-0472">Membrane</keyword>
<dbReference type="CDD" id="cd01949">
    <property type="entry name" value="GGDEF"/>
    <property type="match status" value="1"/>
</dbReference>
<protein>
    <recommendedName>
        <fullName evidence="6">Diguanylate cyclase</fullName>
    </recommendedName>
</protein>
<dbReference type="CDD" id="cd01948">
    <property type="entry name" value="EAL"/>
    <property type="match status" value="1"/>
</dbReference>
<evidence type="ECO:0000313" key="5">
    <source>
        <dbReference type="Proteomes" id="UP001055125"/>
    </source>
</evidence>
<dbReference type="SMART" id="SM00267">
    <property type="entry name" value="GGDEF"/>
    <property type="match status" value="1"/>
</dbReference>
<proteinExistence type="predicted"/>
<organism evidence="4 5">
    <name type="scientific">Methylobacterium iners</name>
    <dbReference type="NCBI Taxonomy" id="418707"/>
    <lineage>
        <taxon>Bacteria</taxon>
        <taxon>Pseudomonadati</taxon>
        <taxon>Pseudomonadota</taxon>
        <taxon>Alphaproteobacteria</taxon>
        <taxon>Hyphomicrobiales</taxon>
        <taxon>Methylobacteriaceae</taxon>
        <taxon>Methylobacterium</taxon>
    </lineage>
</organism>
<name>A0ABQ4S159_9HYPH</name>
<dbReference type="InterPro" id="IPR052155">
    <property type="entry name" value="Biofilm_reg_signaling"/>
</dbReference>
<keyword evidence="1" id="KW-1133">Transmembrane helix</keyword>
<dbReference type="InterPro" id="IPR029787">
    <property type="entry name" value="Nucleotide_cyclase"/>
</dbReference>
<evidence type="ECO:0000259" key="3">
    <source>
        <dbReference type="PROSITE" id="PS50887"/>
    </source>
</evidence>
<dbReference type="InterPro" id="IPR043128">
    <property type="entry name" value="Rev_trsase/Diguanyl_cyclase"/>
</dbReference>
<evidence type="ECO:0000259" key="2">
    <source>
        <dbReference type="PROSITE" id="PS50883"/>
    </source>
</evidence>
<accession>A0ABQ4S159</accession>
<gene>
    <name evidence="4" type="ORF">OCOJLMKI_3433</name>
</gene>
<dbReference type="PANTHER" id="PTHR44757">
    <property type="entry name" value="DIGUANYLATE CYCLASE DGCP"/>
    <property type="match status" value="1"/>
</dbReference>
<feature type="transmembrane region" description="Helical" evidence="1">
    <location>
        <begin position="20"/>
        <end position="40"/>
    </location>
</feature>
<dbReference type="SMART" id="SM00052">
    <property type="entry name" value="EAL"/>
    <property type="match status" value="1"/>
</dbReference>
<dbReference type="PROSITE" id="PS50883">
    <property type="entry name" value="EAL"/>
    <property type="match status" value="1"/>
</dbReference>
<dbReference type="NCBIfam" id="TIGR00254">
    <property type="entry name" value="GGDEF"/>
    <property type="match status" value="1"/>
</dbReference>
<dbReference type="EMBL" id="BPQP01000056">
    <property type="protein sequence ID" value="GJD96214.1"/>
    <property type="molecule type" value="Genomic_DNA"/>
</dbReference>
<feature type="domain" description="GGDEF" evidence="3">
    <location>
        <begin position="121"/>
        <end position="253"/>
    </location>
</feature>
<dbReference type="Gene3D" id="3.20.20.450">
    <property type="entry name" value="EAL domain"/>
    <property type="match status" value="1"/>
</dbReference>
<keyword evidence="1" id="KW-0812">Transmembrane</keyword>
<evidence type="ECO:0008006" key="6">
    <source>
        <dbReference type="Google" id="ProtNLM"/>
    </source>
</evidence>